<gene>
    <name evidence="3" type="ORF">HYPDE_41378</name>
</gene>
<dbReference type="Gene3D" id="1.50.10.100">
    <property type="entry name" value="Chondroitin AC/alginate lyase"/>
    <property type="match status" value="1"/>
</dbReference>
<dbReference type="Pfam" id="PF07940">
    <property type="entry name" value="Hepar_II_III_C"/>
    <property type="match status" value="1"/>
</dbReference>
<dbReference type="HOGENOM" id="CLU_025266_0_0_5"/>
<reference evidence="3 4" key="1">
    <citation type="journal article" date="2013" name="Genome Announc.">
        <title>Genome sequences for three denitrifying bacterial strains isolated from a uranium- and nitrate-contaminated subsurface environment.</title>
        <authorList>
            <person name="Venkatramanan R."/>
            <person name="Prakash O."/>
            <person name="Woyke T."/>
            <person name="Chain P."/>
            <person name="Goodwin L.A."/>
            <person name="Watson D."/>
            <person name="Brooks S."/>
            <person name="Kostka J.E."/>
            <person name="Green S.J."/>
        </authorList>
    </citation>
    <scope>NUCLEOTIDE SEQUENCE [LARGE SCALE GENOMIC DNA]</scope>
    <source>
        <strain evidence="3 4">1NES1</strain>
    </source>
</reference>
<feature type="domain" description="Heparinase II/III-like C-terminal" evidence="2">
    <location>
        <begin position="324"/>
        <end position="568"/>
    </location>
</feature>
<protein>
    <submittedName>
        <fullName evidence="3">Heparinase II/III</fullName>
    </submittedName>
</protein>
<dbReference type="AlphaFoldDB" id="N0B8K3"/>
<dbReference type="GO" id="GO:0016829">
    <property type="term" value="F:lyase activity"/>
    <property type="evidence" value="ECO:0007669"/>
    <property type="project" value="InterPro"/>
</dbReference>
<evidence type="ECO:0000259" key="2">
    <source>
        <dbReference type="Pfam" id="PF07940"/>
    </source>
</evidence>
<dbReference type="Proteomes" id="UP000005952">
    <property type="component" value="Chromosome"/>
</dbReference>
<proteinExistence type="predicted"/>
<dbReference type="STRING" id="670307.HYPDE_41378"/>
<keyword evidence="4" id="KW-1185">Reference proteome</keyword>
<comment type="subcellular location">
    <subcellularLocation>
        <location evidence="1">Cell envelope</location>
    </subcellularLocation>
</comment>
<dbReference type="EMBL" id="CP005587">
    <property type="protein sequence ID" value="AGK59944.1"/>
    <property type="molecule type" value="Genomic_DNA"/>
</dbReference>
<dbReference type="eggNOG" id="COG5360">
    <property type="taxonomic scope" value="Bacteria"/>
</dbReference>
<sequence>MTVHQSGKRMSSLNVTERLKIRSLSVERLRRRALTRTLSSPIFRWRYAGAGADQILIVPQELRAADPSFWSEVAHGHFGLASQIADLKGASPFRVEPPSLAWARELHGFGWLRHLAATEEEEAAAAARDLVLDWIALRRTPSGIAYEPEIVGRRLISWIAQAGMLLESLDARSYSAVMSSIGQQIVTLKATWRNAPDGIPRLVCLIALVLSDLAVSGHDRQLKDAQDALIEELSRQILDDGGHVSRSASVLADLILDLLPLGQCFHSRGRQPPEEISASVKKSLGFLRFMRLGDGMLARFNGVSTGSPATVATVLGYSSGDLEMPSAARASGYVRLERGDTTIVADIGVPPPLEMATEAQAGALSFEMSSRQYLVLANGGFPGPADQSWVSAARATASHNTLVLAEASSSRLVRHPQLEAMIGGLPIRGPDNIFSEYGDENGQAVLNANHDGYLKRFGLIHSRRLSLSAVGDTLEGVDALRPPKGQLRLKTDLPYAIHFHLHPDCRCTLGDRTVCRVKLPDGRFWIFSAKDVSLSIEESIFYVDSAGPRPSLQIVLRGTTFGETDVHWSMRAESSDILS</sequence>
<accession>N0B8K3</accession>
<evidence type="ECO:0000256" key="1">
    <source>
        <dbReference type="ARBA" id="ARBA00004196"/>
    </source>
</evidence>
<dbReference type="InterPro" id="IPR012480">
    <property type="entry name" value="Hepar_II_III_C"/>
</dbReference>
<evidence type="ECO:0000313" key="3">
    <source>
        <dbReference type="EMBL" id="AGK59944.1"/>
    </source>
</evidence>
<name>N0B8K3_9HYPH</name>
<dbReference type="GO" id="GO:0030313">
    <property type="term" value="C:cell envelope"/>
    <property type="evidence" value="ECO:0007669"/>
    <property type="project" value="UniProtKB-SubCell"/>
</dbReference>
<organism evidence="3 4">
    <name type="scientific">Hyphomicrobium denitrificans 1NES1</name>
    <dbReference type="NCBI Taxonomy" id="670307"/>
    <lineage>
        <taxon>Bacteria</taxon>
        <taxon>Pseudomonadati</taxon>
        <taxon>Pseudomonadota</taxon>
        <taxon>Alphaproteobacteria</taxon>
        <taxon>Hyphomicrobiales</taxon>
        <taxon>Hyphomicrobiaceae</taxon>
        <taxon>Hyphomicrobium</taxon>
    </lineage>
</organism>
<dbReference type="InterPro" id="IPR008929">
    <property type="entry name" value="Chondroitin_lyas"/>
</dbReference>
<dbReference type="KEGG" id="hdt:HYPDE_41378"/>
<evidence type="ECO:0000313" key="4">
    <source>
        <dbReference type="Proteomes" id="UP000005952"/>
    </source>
</evidence>
<dbReference type="Gene3D" id="2.70.98.70">
    <property type="match status" value="1"/>
</dbReference>